<keyword evidence="1" id="KW-0175">Coiled coil</keyword>
<evidence type="ECO:0000313" key="2">
    <source>
        <dbReference type="EMBL" id="KKN15940.1"/>
    </source>
</evidence>
<proteinExistence type="predicted"/>
<gene>
    <name evidence="2" type="ORF">LCGC14_0981030</name>
</gene>
<dbReference type="AlphaFoldDB" id="A0A0F9N8R0"/>
<dbReference type="EMBL" id="LAZR01003664">
    <property type="protein sequence ID" value="KKN15940.1"/>
    <property type="molecule type" value="Genomic_DNA"/>
</dbReference>
<organism evidence="2">
    <name type="scientific">marine sediment metagenome</name>
    <dbReference type="NCBI Taxonomy" id="412755"/>
    <lineage>
        <taxon>unclassified sequences</taxon>
        <taxon>metagenomes</taxon>
        <taxon>ecological metagenomes</taxon>
    </lineage>
</organism>
<name>A0A0F9N8R0_9ZZZZ</name>
<accession>A0A0F9N8R0</accession>
<reference evidence="2" key="1">
    <citation type="journal article" date="2015" name="Nature">
        <title>Complex archaea that bridge the gap between prokaryotes and eukaryotes.</title>
        <authorList>
            <person name="Spang A."/>
            <person name="Saw J.H."/>
            <person name="Jorgensen S.L."/>
            <person name="Zaremba-Niedzwiedzka K."/>
            <person name="Martijn J."/>
            <person name="Lind A.E."/>
            <person name="van Eijk R."/>
            <person name="Schleper C."/>
            <person name="Guy L."/>
            <person name="Ettema T.J."/>
        </authorList>
    </citation>
    <scope>NUCLEOTIDE SEQUENCE</scope>
</reference>
<feature type="coiled-coil region" evidence="1">
    <location>
        <begin position="338"/>
        <end position="399"/>
    </location>
</feature>
<evidence type="ECO:0000256" key="1">
    <source>
        <dbReference type="SAM" id="Coils"/>
    </source>
</evidence>
<protein>
    <submittedName>
        <fullName evidence="2">Uncharacterized protein</fullName>
    </submittedName>
</protein>
<sequence length="614" mass="69903">MTTSPRILLGFEVGTGEPVYIEPDHFLITGQTRMAGKTVTMNAMVSRSQRKAIAFRTKRGEMEFNATNVLKPFYREPKLQRSKYISWQYVKSILEASQGRGMNFEEAWIIRACDGAKSLSEVYENIKALQKATRKGGINENQYLKLTAYFDIILPQLKEREFSTTLKLKKGINLMDLQPLTFEMRCLVMERTITYVMEKMKDVVIMLPEGWKYVPQKLTTPVKAAAINLAREGASILNHIWVDSQDIRGVDKVLVGQCTTWMLGVQVEANEAKRTRVSLGDRVKVKEIQDLKLGHFYLRKKSNDLVHVYVLPAGVPEEMGVKVARGEISVQVVVDYLLKLQEGESKEEEEMYRRQNEELRKELIELKKKKQPEASTEEVVELKNMVEGLETRTRGLQDEVDGLTVKAEGIVAKNTQLEEIIGQGEETIRNLHEQLKGFKGLRELLRGIVGPVGGESGPTVIRTEGPSELEITAMVDTRLKQLLYEYPEGRFVSIDLSARFKEIIKEDFIELLAAQIQGLTDVPRKAARIVHEKRKIRTSELYYLVMGKATTGRIPVNFYNQLKKVEDAHLISRTQGSGVVKWALDDFVDEKLGDLYDEESREEVKAYLPSLLLP</sequence>
<comment type="caution">
    <text evidence="2">The sequence shown here is derived from an EMBL/GenBank/DDBJ whole genome shotgun (WGS) entry which is preliminary data.</text>
</comment>